<dbReference type="RefSeq" id="WP_367880144.1">
    <property type="nucleotide sequence ID" value="NZ_JBFNXX010000062.1"/>
</dbReference>
<reference evidence="2 3" key="1">
    <citation type="submission" date="2024-07" db="EMBL/GenBank/DDBJ databases">
        <title>Marimonas sp.nov., isolated from tidal-flat sediment.</title>
        <authorList>
            <person name="Jayan J.N."/>
            <person name="Lee S.S."/>
        </authorList>
    </citation>
    <scope>NUCLEOTIDE SEQUENCE [LARGE SCALE GENOMIC DNA]</scope>
    <source>
        <strain evidence="2 3">MJW-29</strain>
    </source>
</reference>
<organism evidence="2 3">
    <name type="scientific">Sulfitobacter sediminis</name>
    <dbReference type="NCBI Taxonomy" id="3234186"/>
    <lineage>
        <taxon>Bacteria</taxon>
        <taxon>Pseudomonadati</taxon>
        <taxon>Pseudomonadota</taxon>
        <taxon>Alphaproteobacteria</taxon>
        <taxon>Rhodobacterales</taxon>
        <taxon>Roseobacteraceae</taxon>
        <taxon>Sulfitobacter</taxon>
    </lineage>
</organism>
<evidence type="ECO:0000313" key="2">
    <source>
        <dbReference type="EMBL" id="MEW9922456.1"/>
    </source>
</evidence>
<dbReference type="Proteomes" id="UP001556098">
    <property type="component" value="Unassembled WGS sequence"/>
</dbReference>
<keyword evidence="1" id="KW-0812">Transmembrane</keyword>
<dbReference type="EMBL" id="JBFNXX010000062">
    <property type="protein sequence ID" value="MEW9922456.1"/>
    <property type="molecule type" value="Genomic_DNA"/>
</dbReference>
<sequence length="52" mass="5701">MFPTYDMNPIAIRKMQEERMAAMEKKKPLSISPILPALGSICVVAIAVIIAV</sequence>
<keyword evidence="1" id="KW-1133">Transmembrane helix</keyword>
<name>A0ABV3RUS6_9RHOB</name>
<accession>A0ABV3RUS6</accession>
<keyword evidence="1" id="KW-0472">Membrane</keyword>
<gene>
    <name evidence="2" type="ORF">AB2B41_22890</name>
</gene>
<proteinExistence type="predicted"/>
<keyword evidence="3" id="KW-1185">Reference proteome</keyword>
<feature type="transmembrane region" description="Helical" evidence="1">
    <location>
        <begin position="29"/>
        <end position="51"/>
    </location>
</feature>
<comment type="caution">
    <text evidence="2">The sequence shown here is derived from an EMBL/GenBank/DDBJ whole genome shotgun (WGS) entry which is preliminary data.</text>
</comment>
<evidence type="ECO:0000313" key="3">
    <source>
        <dbReference type="Proteomes" id="UP001556098"/>
    </source>
</evidence>
<evidence type="ECO:0000256" key="1">
    <source>
        <dbReference type="SAM" id="Phobius"/>
    </source>
</evidence>
<protein>
    <submittedName>
        <fullName evidence="2">Uncharacterized protein</fullName>
    </submittedName>
</protein>